<dbReference type="Gene3D" id="3.30.420.40">
    <property type="match status" value="2"/>
</dbReference>
<dbReference type="PANTHER" id="PTHR43095">
    <property type="entry name" value="SUGAR KINASE"/>
    <property type="match status" value="1"/>
</dbReference>
<sequence>MKYVMGLDIGTTSAKAILFKRNGTVVAENEQSYSIQHPKNGWAEQDPLKIEQATIRAIQHITKKIHKQDLLAVGLSTAMHSLICMDQNGQPLSNAIIWADTRSSAEAEQLKANQASIYLATGTPLHPMSPLAKLNWMKNVEYKPFIEADYFGSVKEFLLFHWFGEKVVDYAMAASTGLFNIHDFKWDSNALSKAGITENQLSQPISPYTKLSMLRRDIADRLGISVDTPFIIGGSDGPLANLGIGAFKPGETAITIGTSGAIRQFADKPLLNSHQEVFSYAFTKDLWITGGPTNNGGIVLQWVKNLISNDTQHYTMDDLNELAQKVAAGSENLLFLPYLNGERAPFWDAKAKGSFIGLQSHHKKEHVVRASMEGVVYSIYHIGHALEHLGNRHDLIYASGGFARSSLWLQILADTFGKPVKIPESHQSSAWGAAWIALCAVEGYQLKDIKDSIPMKGEIEPNLEHTSIYQQHFEIYQKLYHTLKDTFYELDKGNVPS</sequence>
<keyword evidence="8" id="KW-1185">Reference proteome</keyword>
<protein>
    <submittedName>
        <fullName evidence="7">Gluconokinase</fullName>
    </submittedName>
</protein>
<proteinExistence type="inferred from homology"/>
<dbReference type="PROSITE" id="PS00445">
    <property type="entry name" value="FGGY_KINASES_2"/>
    <property type="match status" value="1"/>
</dbReference>
<keyword evidence="2 4" id="KW-0808">Transferase</keyword>
<dbReference type="GO" id="GO:0005975">
    <property type="term" value="P:carbohydrate metabolic process"/>
    <property type="evidence" value="ECO:0007669"/>
    <property type="project" value="InterPro"/>
</dbReference>
<dbReference type="InterPro" id="IPR018483">
    <property type="entry name" value="Carb_kinase_FGGY_CS"/>
</dbReference>
<dbReference type="OrthoDB" id="9805576at2"/>
<dbReference type="GO" id="GO:0016301">
    <property type="term" value="F:kinase activity"/>
    <property type="evidence" value="ECO:0007669"/>
    <property type="project" value="UniProtKB-KW"/>
</dbReference>
<organism evidence="7 8">
    <name type="scientific">Tenuibacillus multivorans</name>
    <dbReference type="NCBI Taxonomy" id="237069"/>
    <lineage>
        <taxon>Bacteria</taxon>
        <taxon>Bacillati</taxon>
        <taxon>Bacillota</taxon>
        <taxon>Bacilli</taxon>
        <taxon>Bacillales</taxon>
        <taxon>Bacillaceae</taxon>
        <taxon>Tenuibacillus</taxon>
    </lineage>
</organism>
<evidence type="ECO:0000259" key="5">
    <source>
        <dbReference type="Pfam" id="PF00370"/>
    </source>
</evidence>
<evidence type="ECO:0000256" key="4">
    <source>
        <dbReference type="RuleBase" id="RU003733"/>
    </source>
</evidence>
<dbReference type="Pfam" id="PF00370">
    <property type="entry name" value="FGGY_N"/>
    <property type="match status" value="1"/>
</dbReference>
<keyword evidence="3 4" id="KW-0418">Kinase</keyword>
<dbReference type="SUPFAM" id="SSF53067">
    <property type="entry name" value="Actin-like ATPase domain"/>
    <property type="match status" value="2"/>
</dbReference>
<evidence type="ECO:0000259" key="6">
    <source>
        <dbReference type="Pfam" id="PF02782"/>
    </source>
</evidence>
<dbReference type="Proteomes" id="UP000199334">
    <property type="component" value="Unassembled WGS sequence"/>
</dbReference>
<dbReference type="CDD" id="cd07770">
    <property type="entry name" value="ASKHA_NBD_FGGY_GntK"/>
    <property type="match status" value="1"/>
</dbReference>
<dbReference type="InterPro" id="IPR000577">
    <property type="entry name" value="Carb_kinase_FGGY"/>
</dbReference>
<feature type="domain" description="Carbohydrate kinase FGGY C-terminal" evidence="6">
    <location>
        <begin position="253"/>
        <end position="440"/>
    </location>
</feature>
<dbReference type="PANTHER" id="PTHR43095:SF2">
    <property type="entry name" value="GLUCONOKINASE"/>
    <property type="match status" value="1"/>
</dbReference>
<gene>
    <name evidence="7" type="ORF">SAMN05216498_2485</name>
</gene>
<dbReference type="GO" id="GO:0016773">
    <property type="term" value="F:phosphotransferase activity, alcohol group as acceptor"/>
    <property type="evidence" value="ECO:0007669"/>
    <property type="project" value="InterPro"/>
</dbReference>
<dbReference type="PIRSF" id="PIRSF000538">
    <property type="entry name" value="GlpK"/>
    <property type="match status" value="1"/>
</dbReference>
<evidence type="ECO:0000256" key="1">
    <source>
        <dbReference type="ARBA" id="ARBA00009156"/>
    </source>
</evidence>
<accession>A0A1H0C2H5</accession>
<evidence type="ECO:0000313" key="7">
    <source>
        <dbReference type="EMBL" id="SDN52091.1"/>
    </source>
</evidence>
<evidence type="ECO:0000256" key="3">
    <source>
        <dbReference type="ARBA" id="ARBA00022777"/>
    </source>
</evidence>
<dbReference type="EMBL" id="FNIG01000005">
    <property type="protein sequence ID" value="SDN52091.1"/>
    <property type="molecule type" value="Genomic_DNA"/>
</dbReference>
<reference evidence="7 8" key="1">
    <citation type="submission" date="2016-10" db="EMBL/GenBank/DDBJ databases">
        <authorList>
            <person name="de Groot N.N."/>
        </authorList>
    </citation>
    <scope>NUCLEOTIDE SEQUENCE [LARGE SCALE GENOMIC DNA]</scope>
    <source>
        <strain evidence="7 8">CGMCC 1.3442</strain>
    </source>
</reference>
<dbReference type="InterPro" id="IPR018485">
    <property type="entry name" value="FGGY_C"/>
</dbReference>
<feature type="domain" description="Carbohydrate kinase FGGY N-terminal" evidence="5">
    <location>
        <begin position="3"/>
        <end position="243"/>
    </location>
</feature>
<dbReference type="InterPro" id="IPR050406">
    <property type="entry name" value="FGGY_Carb_Kinase"/>
</dbReference>
<comment type="similarity">
    <text evidence="1 4">Belongs to the FGGY kinase family.</text>
</comment>
<dbReference type="RefSeq" id="WP_093856899.1">
    <property type="nucleotide sequence ID" value="NZ_BJVZ01000015.1"/>
</dbReference>
<name>A0A1H0C2H5_9BACI</name>
<evidence type="ECO:0000313" key="8">
    <source>
        <dbReference type="Proteomes" id="UP000199334"/>
    </source>
</evidence>
<dbReference type="InterPro" id="IPR018484">
    <property type="entry name" value="FGGY_N"/>
</dbReference>
<dbReference type="AlphaFoldDB" id="A0A1H0C2H5"/>
<dbReference type="STRING" id="237069.SAMN05216498_2485"/>
<evidence type="ECO:0000256" key="2">
    <source>
        <dbReference type="ARBA" id="ARBA00022679"/>
    </source>
</evidence>
<dbReference type="Pfam" id="PF02782">
    <property type="entry name" value="FGGY_C"/>
    <property type="match status" value="1"/>
</dbReference>
<dbReference type="InterPro" id="IPR043129">
    <property type="entry name" value="ATPase_NBD"/>
</dbReference>